<evidence type="ECO:0000313" key="5">
    <source>
        <dbReference type="EMBL" id="GGH03460.1"/>
    </source>
</evidence>
<keyword evidence="2" id="KW-0238">DNA-binding</keyword>
<dbReference type="InterPro" id="IPR050204">
    <property type="entry name" value="AraC_XylS_family_regulators"/>
</dbReference>
<keyword evidence="6" id="KW-1185">Reference proteome</keyword>
<keyword evidence="3" id="KW-0804">Transcription</keyword>
<evidence type="ECO:0000256" key="1">
    <source>
        <dbReference type="ARBA" id="ARBA00023015"/>
    </source>
</evidence>
<dbReference type="PANTHER" id="PTHR46796:SF13">
    <property type="entry name" value="HTH-TYPE TRANSCRIPTIONAL ACTIVATOR RHAS"/>
    <property type="match status" value="1"/>
</dbReference>
<evidence type="ECO:0000256" key="2">
    <source>
        <dbReference type="ARBA" id="ARBA00023125"/>
    </source>
</evidence>
<dbReference type="Proteomes" id="UP000642938">
    <property type="component" value="Unassembled WGS sequence"/>
</dbReference>
<evidence type="ECO:0000313" key="6">
    <source>
        <dbReference type="Proteomes" id="UP000642938"/>
    </source>
</evidence>
<accession>A0ABQ1XUJ3</accession>
<dbReference type="InterPro" id="IPR009057">
    <property type="entry name" value="Homeodomain-like_sf"/>
</dbReference>
<sequence>MNAKMEYRQVQPATALQPYIQCFGILEDNNLYGETKTFKIIADGCPGLIFQENPDSFLDKDRHKLPQLFIQGLTTSNSQKTTKGQYRNIGVYFRPDAIKSIFGIDANELTDGYIDLDDVVKNNLAEQLLGETQIDKRVKILSDFISRKIAANRYRQNPKVAYAIAKINSNNTGGLYKIQSELNLSERSLERIFKTNVGISPKLFSRICRFQAALDFIRNRTFNSLTELAYQHSYADQSHFIREFRAFTGASPKQFLSHANEQLPNFPEWEC</sequence>
<comment type="caution">
    <text evidence="5">The sequence shown here is derived from an EMBL/GenBank/DDBJ whole genome shotgun (WGS) entry which is preliminary data.</text>
</comment>
<dbReference type="PROSITE" id="PS01124">
    <property type="entry name" value="HTH_ARAC_FAMILY_2"/>
    <property type="match status" value="1"/>
</dbReference>
<dbReference type="SUPFAM" id="SSF46689">
    <property type="entry name" value="Homeodomain-like"/>
    <property type="match status" value="1"/>
</dbReference>
<dbReference type="EMBL" id="BMHZ01000002">
    <property type="protein sequence ID" value="GGH03460.1"/>
    <property type="molecule type" value="Genomic_DNA"/>
</dbReference>
<evidence type="ECO:0000256" key="3">
    <source>
        <dbReference type="ARBA" id="ARBA00023163"/>
    </source>
</evidence>
<evidence type="ECO:0000259" key="4">
    <source>
        <dbReference type="PROSITE" id="PS01124"/>
    </source>
</evidence>
<keyword evidence="1" id="KW-0805">Transcription regulation</keyword>
<dbReference type="Pfam" id="PF20240">
    <property type="entry name" value="DUF6597"/>
    <property type="match status" value="1"/>
</dbReference>
<dbReference type="InterPro" id="IPR018060">
    <property type="entry name" value="HTH_AraC"/>
</dbReference>
<organism evidence="5 6">
    <name type="scientific">Pedobacter zeae</name>
    <dbReference type="NCBI Taxonomy" id="1737356"/>
    <lineage>
        <taxon>Bacteria</taxon>
        <taxon>Pseudomonadati</taxon>
        <taxon>Bacteroidota</taxon>
        <taxon>Sphingobacteriia</taxon>
        <taxon>Sphingobacteriales</taxon>
        <taxon>Sphingobacteriaceae</taxon>
        <taxon>Pedobacter</taxon>
    </lineage>
</organism>
<feature type="domain" description="HTH araC/xylS-type" evidence="4">
    <location>
        <begin position="157"/>
        <end position="258"/>
    </location>
</feature>
<name>A0ABQ1XUJ3_9SPHI</name>
<dbReference type="SMART" id="SM00342">
    <property type="entry name" value="HTH_ARAC"/>
    <property type="match status" value="1"/>
</dbReference>
<dbReference type="Pfam" id="PF12833">
    <property type="entry name" value="HTH_18"/>
    <property type="match status" value="1"/>
</dbReference>
<dbReference type="PANTHER" id="PTHR46796">
    <property type="entry name" value="HTH-TYPE TRANSCRIPTIONAL ACTIVATOR RHAS-RELATED"/>
    <property type="match status" value="1"/>
</dbReference>
<dbReference type="InterPro" id="IPR046532">
    <property type="entry name" value="DUF6597"/>
</dbReference>
<dbReference type="Gene3D" id="1.10.10.60">
    <property type="entry name" value="Homeodomain-like"/>
    <property type="match status" value="1"/>
</dbReference>
<protein>
    <submittedName>
        <fullName evidence="5">AraC family transcriptional regulator</fullName>
    </submittedName>
</protein>
<gene>
    <name evidence="5" type="ORF">GCM10007422_18500</name>
</gene>
<reference evidence="6" key="1">
    <citation type="journal article" date="2019" name="Int. J. Syst. Evol. Microbiol.">
        <title>The Global Catalogue of Microorganisms (GCM) 10K type strain sequencing project: providing services to taxonomists for standard genome sequencing and annotation.</title>
        <authorList>
            <consortium name="The Broad Institute Genomics Platform"/>
            <consortium name="The Broad Institute Genome Sequencing Center for Infectious Disease"/>
            <person name="Wu L."/>
            <person name="Ma J."/>
        </authorList>
    </citation>
    <scope>NUCLEOTIDE SEQUENCE [LARGE SCALE GENOMIC DNA]</scope>
    <source>
        <strain evidence="6">CGMCC 1.15287</strain>
    </source>
</reference>
<proteinExistence type="predicted"/>